<dbReference type="Proteomes" id="UP000720189">
    <property type="component" value="Unassembled WGS sequence"/>
</dbReference>
<name>A0A9P9HKV6_FUSRE</name>
<evidence type="ECO:0000313" key="1">
    <source>
        <dbReference type="EMBL" id="KAH7258962.1"/>
    </source>
</evidence>
<dbReference type="EMBL" id="JAGMUX010000005">
    <property type="protein sequence ID" value="KAH7258962.1"/>
    <property type="molecule type" value="Genomic_DNA"/>
</dbReference>
<protein>
    <submittedName>
        <fullName evidence="1">Uncharacterized protein</fullName>
    </submittedName>
</protein>
<gene>
    <name evidence="1" type="ORF">BKA55DRAFT_561860</name>
</gene>
<dbReference type="GeneID" id="70222151"/>
<keyword evidence="2" id="KW-1185">Reference proteome</keyword>
<sequence>MKPEIIVAIVSLVVSLPPALYTLHTWYQRRSQAMYHPFHQIHLSRRHLELLCSMSERGITLVLRVEEGRPVPQRDSIFRASNPDMTSSC</sequence>
<dbReference type="OrthoDB" id="5074748at2759"/>
<evidence type="ECO:0000313" key="2">
    <source>
        <dbReference type="Proteomes" id="UP000720189"/>
    </source>
</evidence>
<comment type="caution">
    <text evidence="1">The sequence shown here is derived from an EMBL/GenBank/DDBJ whole genome shotgun (WGS) entry which is preliminary data.</text>
</comment>
<accession>A0A9P9HKV6</accession>
<dbReference type="AlphaFoldDB" id="A0A9P9HKV6"/>
<proteinExistence type="predicted"/>
<reference evidence="1" key="1">
    <citation type="journal article" date="2021" name="Nat. Commun.">
        <title>Genetic determinants of endophytism in the Arabidopsis root mycobiome.</title>
        <authorList>
            <person name="Mesny F."/>
            <person name="Miyauchi S."/>
            <person name="Thiergart T."/>
            <person name="Pickel B."/>
            <person name="Atanasova L."/>
            <person name="Karlsson M."/>
            <person name="Huettel B."/>
            <person name="Barry K.W."/>
            <person name="Haridas S."/>
            <person name="Chen C."/>
            <person name="Bauer D."/>
            <person name="Andreopoulos W."/>
            <person name="Pangilinan J."/>
            <person name="LaButti K."/>
            <person name="Riley R."/>
            <person name="Lipzen A."/>
            <person name="Clum A."/>
            <person name="Drula E."/>
            <person name="Henrissat B."/>
            <person name="Kohler A."/>
            <person name="Grigoriev I.V."/>
            <person name="Martin F.M."/>
            <person name="Hacquard S."/>
        </authorList>
    </citation>
    <scope>NUCLEOTIDE SEQUENCE</scope>
    <source>
        <strain evidence="1">MPI-CAGE-AT-0023</strain>
    </source>
</reference>
<organism evidence="1 2">
    <name type="scientific">Fusarium redolens</name>
    <dbReference type="NCBI Taxonomy" id="48865"/>
    <lineage>
        <taxon>Eukaryota</taxon>
        <taxon>Fungi</taxon>
        <taxon>Dikarya</taxon>
        <taxon>Ascomycota</taxon>
        <taxon>Pezizomycotina</taxon>
        <taxon>Sordariomycetes</taxon>
        <taxon>Hypocreomycetidae</taxon>
        <taxon>Hypocreales</taxon>
        <taxon>Nectriaceae</taxon>
        <taxon>Fusarium</taxon>
        <taxon>Fusarium redolens species complex</taxon>
    </lineage>
</organism>
<dbReference type="RefSeq" id="XP_046051670.1">
    <property type="nucleotide sequence ID" value="XM_046192197.1"/>
</dbReference>